<organism evidence="7 8">
    <name type="scientific">Rheinheimera tangshanensis</name>
    <dbReference type="NCBI Taxonomy" id="400153"/>
    <lineage>
        <taxon>Bacteria</taxon>
        <taxon>Pseudomonadati</taxon>
        <taxon>Pseudomonadota</taxon>
        <taxon>Gammaproteobacteria</taxon>
        <taxon>Chromatiales</taxon>
        <taxon>Chromatiaceae</taxon>
        <taxon>Rheinheimera</taxon>
    </lineage>
</organism>
<dbReference type="InterPro" id="IPR005653">
    <property type="entry name" value="OstA-like_N"/>
</dbReference>
<dbReference type="Gene3D" id="2.60.450.10">
    <property type="entry name" value="Lipopolysaccharide (LPS) transport protein A like domain"/>
    <property type="match status" value="1"/>
</dbReference>
<name>A0A5C8M450_9GAMM</name>
<evidence type="ECO:0000313" key="8">
    <source>
        <dbReference type="Proteomes" id="UP000321814"/>
    </source>
</evidence>
<feature type="signal peptide" evidence="4">
    <location>
        <begin position="1"/>
        <end position="20"/>
    </location>
</feature>
<evidence type="ECO:0000256" key="1">
    <source>
        <dbReference type="ARBA" id="ARBA00022448"/>
    </source>
</evidence>
<comment type="caution">
    <text evidence="7">The sequence shown here is derived from an EMBL/GenBank/DDBJ whole genome shotgun (WGS) entry which is preliminary data.</text>
</comment>
<evidence type="ECO:0000256" key="5">
    <source>
        <dbReference type="SAM" id="MobiDB-lite"/>
    </source>
</evidence>
<dbReference type="GO" id="GO:0043165">
    <property type="term" value="P:Gram-negative-bacterium-type cell outer membrane assembly"/>
    <property type="evidence" value="ECO:0007669"/>
    <property type="project" value="UniProtKB-UniRule"/>
</dbReference>
<protein>
    <recommendedName>
        <fullName evidence="4">Lipopolysaccharide export system protein LptA</fullName>
    </recommendedName>
</protein>
<dbReference type="GO" id="GO:0015920">
    <property type="term" value="P:lipopolysaccharide transport"/>
    <property type="evidence" value="ECO:0007669"/>
    <property type="project" value="UniProtKB-UniRule"/>
</dbReference>
<comment type="subunit">
    <text evidence="4">Component of the lipopolysaccharide transport and assembly complex.</text>
</comment>
<dbReference type="PANTHER" id="PTHR36504">
    <property type="entry name" value="LIPOPOLYSACCHARIDE EXPORT SYSTEM PROTEIN LPTA"/>
    <property type="match status" value="1"/>
</dbReference>
<dbReference type="GO" id="GO:0009279">
    <property type="term" value="C:cell outer membrane"/>
    <property type="evidence" value="ECO:0007669"/>
    <property type="project" value="TreeGrafter"/>
</dbReference>
<proteinExistence type="inferred from homology"/>
<dbReference type="HAMAP" id="MF_01914">
    <property type="entry name" value="LPS_assembly_LptA"/>
    <property type="match status" value="1"/>
</dbReference>
<evidence type="ECO:0000259" key="6">
    <source>
        <dbReference type="Pfam" id="PF03968"/>
    </source>
</evidence>
<accession>A0A5C8M450</accession>
<evidence type="ECO:0000256" key="4">
    <source>
        <dbReference type="HAMAP-Rule" id="MF_01914"/>
    </source>
</evidence>
<dbReference type="PANTHER" id="PTHR36504:SF1">
    <property type="entry name" value="LIPOPOLYSACCHARIDE EXPORT SYSTEM PROTEIN LPTA"/>
    <property type="match status" value="1"/>
</dbReference>
<sequence precursor="true">MKSNIILLSIALTFSSVVQAGPDDFKKEIQVGSDRQFGSIKDKVMTFVDNVKVEQGSLLIEADKLEVIASAGKGKEVFIASGQPATYSQLLDGEKPIKASANEIRYDVANGTLVLTGNAELSQNGSMVQGAVIKYNLEKQELEAESDGKKTERVTTVFSPEGKQE</sequence>
<dbReference type="NCBIfam" id="TIGR03002">
    <property type="entry name" value="outer_YhbN_LptA"/>
    <property type="match status" value="1"/>
</dbReference>
<dbReference type="OrthoDB" id="9795964at2"/>
<reference evidence="7 8" key="1">
    <citation type="submission" date="2019-08" db="EMBL/GenBank/DDBJ databases">
        <title>Draft genome analysis of Rheinheimera tangshanensis isolated from the roots of fresh rice plants (Oryza sativa).</title>
        <authorList>
            <person name="Yu Q."/>
            <person name="Qi Y."/>
            <person name="Zhang H."/>
            <person name="Pu J."/>
        </authorList>
    </citation>
    <scope>NUCLEOTIDE SEQUENCE [LARGE SCALE GENOMIC DNA]</scope>
    <source>
        <strain evidence="7 8">JA3-B52</strain>
    </source>
</reference>
<evidence type="ECO:0000256" key="3">
    <source>
        <dbReference type="ARBA" id="ARBA00022764"/>
    </source>
</evidence>
<dbReference type="EMBL" id="VRLR01000001">
    <property type="protein sequence ID" value="TXK83254.1"/>
    <property type="molecule type" value="Genomic_DNA"/>
</dbReference>
<dbReference type="Pfam" id="PF03968">
    <property type="entry name" value="LptD_N"/>
    <property type="match status" value="1"/>
</dbReference>
<keyword evidence="1 4" id="KW-0813">Transport</keyword>
<keyword evidence="3 4" id="KW-0574">Periplasm</keyword>
<feature type="domain" description="Organic solvent tolerance-like N-terminal" evidence="6">
    <location>
        <begin position="31"/>
        <end position="140"/>
    </location>
</feature>
<feature type="compositionally biased region" description="Basic and acidic residues" evidence="5">
    <location>
        <begin position="144"/>
        <end position="153"/>
    </location>
</feature>
<evidence type="ECO:0000256" key="2">
    <source>
        <dbReference type="ARBA" id="ARBA00022729"/>
    </source>
</evidence>
<dbReference type="RefSeq" id="WP_053425812.1">
    <property type="nucleotide sequence ID" value="NZ_BAAAGC010000002.1"/>
</dbReference>
<dbReference type="GO" id="GO:0001530">
    <property type="term" value="F:lipopolysaccharide binding"/>
    <property type="evidence" value="ECO:0007669"/>
    <property type="project" value="InterPro"/>
</dbReference>
<evidence type="ECO:0000313" key="7">
    <source>
        <dbReference type="EMBL" id="TXK83254.1"/>
    </source>
</evidence>
<keyword evidence="8" id="KW-1185">Reference proteome</keyword>
<dbReference type="AlphaFoldDB" id="A0A5C8M450"/>
<comment type="similarity">
    <text evidence="4">Belongs to the LptA family.</text>
</comment>
<dbReference type="Proteomes" id="UP000321814">
    <property type="component" value="Unassembled WGS sequence"/>
</dbReference>
<feature type="chain" id="PRO_5023386945" description="Lipopolysaccharide export system protein LptA" evidence="4">
    <location>
        <begin position="21"/>
        <end position="165"/>
    </location>
</feature>
<gene>
    <name evidence="4 7" type="primary">lptA</name>
    <name evidence="7" type="ORF">FU839_02990</name>
</gene>
<dbReference type="InterPro" id="IPR052037">
    <property type="entry name" value="LPS_export_LptA"/>
</dbReference>
<comment type="subcellular location">
    <subcellularLocation>
        <location evidence="4">Periplasm</location>
    </subcellularLocation>
</comment>
<keyword evidence="2 4" id="KW-0732">Signal</keyword>
<comment type="function">
    <text evidence="4">Involved in the assembly of lipopolysaccharide (LPS). Required for the translocation of LPS from the inner membrane to the outer membrane. May form a bridge between the inner membrane and the outer membrane, via interactions with LptC and LptD, thereby facilitating LPS transfer across the periplasm.</text>
</comment>
<dbReference type="InterPro" id="IPR014340">
    <property type="entry name" value="LptA"/>
</dbReference>
<feature type="region of interest" description="Disordered" evidence="5">
    <location>
        <begin position="144"/>
        <end position="165"/>
    </location>
</feature>
<dbReference type="GO" id="GO:0030288">
    <property type="term" value="C:outer membrane-bounded periplasmic space"/>
    <property type="evidence" value="ECO:0007669"/>
    <property type="project" value="TreeGrafter"/>
</dbReference>
<dbReference type="GO" id="GO:0017089">
    <property type="term" value="F:glycolipid transfer activity"/>
    <property type="evidence" value="ECO:0007669"/>
    <property type="project" value="TreeGrafter"/>
</dbReference>